<evidence type="ECO:0000313" key="3">
    <source>
        <dbReference type="EMBL" id="NKC30415.1"/>
    </source>
</evidence>
<keyword evidence="2" id="KW-0472">Membrane</keyword>
<feature type="region of interest" description="Disordered" evidence="1">
    <location>
        <begin position="211"/>
        <end position="238"/>
    </location>
</feature>
<sequence>MRTVSKVTYWIAGFVGTAIWTSAIIAVSNLPLPTQLALGAMGLVGCVWGHAVLFPRDRPVGEPSAPGRMPRAEAMRAAEAAAHLPLGIARVPVSRPPRTASLPPGDLPPLLRLPFEEAARMEAHRLAEAITAAGLFGPVNVRLEADGSAVIAPVQSSGGVRIPAAKLVRFAAYAAQPDGLAQSGRHGAGTWPGQDVLAAIDAHLAAIAPPMPPATRPAAAVPGPAAPQQPGTTARLAF</sequence>
<comment type="caution">
    <text evidence="3">The sequence shown here is derived from an EMBL/GenBank/DDBJ whole genome shotgun (WGS) entry which is preliminary data.</text>
</comment>
<organism evidence="3 4">
    <name type="scientific">Falsiroseomonas selenitidurans</name>
    <dbReference type="NCBI Taxonomy" id="2716335"/>
    <lineage>
        <taxon>Bacteria</taxon>
        <taxon>Pseudomonadati</taxon>
        <taxon>Pseudomonadota</taxon>
        <taxon>Alphaproteobacteria</taxon>
        <taxon>Acetobacterales</taxon>
        <taxon>Roseomonadaceae</taxon>
        <taxon>Falsiroseomonas</taxon>
    </lineage>
</organism>
<accession>A0ABX1E649</accession>
<evidence type="ECO:0000313" key="4">
    <source>
        <dbReference type="Proteomes" id="UP000787635"/>
    </source>
</evidence>
<gene>
    <name evidence="3" type="ORF">HEQ75_06040</name>
</gene>
<reference evidence="3 4" key="1">
    <citation type="submission" date="2020-03" db="EMBL/GenBank/DDBJ databases">
        <title>Roseomonas selenitidurans sp. nov. isolated from urban soil.</title>
        <authorList>
            <person name="Liu H."/>
        </authorList>
    </citation>
    <scope>NUCLEOTIDE SEQUENCE [LARGE SCALE GENOMIC DNA]</scope>
    <source>
        <strain evidence="3 4">BU-1</strain>
    </source>
</reference>
<protein>
    <submittedName>
        <fullName evidence="3">Uncharacterized protein</fullName>
    </submittedName>
</protein>
<dbReference type="Proteomes" id="UP000787635">
    <property type="component" value="Unassembled WGS sequence"/>
</dbReference>
<dbReference type="EMBL" id="JAAVNE010000006">
    <property type="protein sequence ID" value="NKC30415.1"/>
    <property type="molecule type" value="Genomic_DNA"/>
</dbReference>
<proteinExistence type="predicted"/>
<keyword evidence="4" id="KW-1185">Reference proteome</keyword>
<dbReference type="RefSeq" id="WP_168028179.1">
    <property type="nucleotide sequence ID" value="NZ_JAAVNE010000006.1"/>
</dbReference>
<feature type="transmembrane region" description="Helical" evidence="2">
    <location>
        <begin position="36"/>
        <end position="54"/>
    </location>
</feature>
<name>A0ABX1E649_9PROT</name>
<evidence type="ECO:0000256" key="2">
    <source>
        <dbReference type="SAM" id="Phobius"/>
    </source>
</evidence>
<keyword evidence="2" id="KW-1133">Transmembrane helix</keyword>
<keyword evidence="2" id="KW-0812">Transmembrane</keyword>
<evidence type="ECO:0000256" key="1">
    <source>
        <dbReference type="SAM" id="MobiDB-lite"/>
    </source>
</evidence>
<feature type="transmembrane region" description="Helical" evidence="2">
    <location>
        <begin position="7"/>
        <end position="30"/>
    </location>
</feature>